<reference evidence="1" key="1">
    <citation type="submission" date="2019-10" db="EMBL/GenBank/DDBJ databases">
        <authorList>
            <consortium name="DOE Joint Genome Institute"/>
            <person name="Kuo A."/>
            <person name="Miyauchi S."/>
            <person name="Kiss E."/>
            <person name="Drula E."/>
            <person name="Kohler A."/>
            <person name="Sanchez-Garcia M."/>
            <person name="Andreopoulos B."/>
            <person name="Barry K.W."/>
            <person name="Bonito G."/>
            <person name="Buee M."/>
            <person name="Carver A."/>
            <person name="Chen C."/>
            <person name="Cichocki N."/>
            <person name="Clum A."/>
            <person name="Culley D."/>
            <person name="Crous P.W."/>
            <person name="Fauchery L."/>
            <person name="Girlanda M."/>
            <person name="Hayes R."/>
            <person name="Keri Z."/>
            <person name="Labutti K."/>
            <person name="Lipzen A."/>
            <person name="Lombard V."/>
            <person name="Magnuson J."/>
            <person name="Maillard F."/>
            <person name="Morin E."/>
            <person name="Murat C."/>
            <person name="Nolan M."/>
            <person name="Ohm R."/>
            <person name="Pangilinan J."/>
            <person name="Pereira M."/>
            <person name="Perotto S."/>
            <person name="Peter M."/>
            <person name="Riley R."/>
            <person name="Sitrit Y."/>
            <person name="Stielow B."/>
            <person name="Szollosi G."/>
            <person name="Zifcakova L."/>
            <person name="Stursova M."/>
            <person name="Spatafora J.W."/>
            <person name="Tedersoo L."/>
            <person name="Vaario L.-M."/>
            <person name="Yamada A."/>
            <person name="Yan M."/>
            <person name="Wang P."/>
            <person name="Xu J."/>
            <person name="Bruns T."/>
            <person name="Baldrian P."/>
            <person name="Vilgalys R."/>
            <person name="Henrissat B."/>
            <person name="Grigoriev I.V."/>
            <person name="Hibbett D."/>
            <person name="Nagy L.G."/>
            <person name="Martin F.M."/>
        </authorList>
    </citation>
    <scope>NUCLEOTIDE SEQUENCE</scope>
    <source>
        <strain evidence="1">P2</strain>
    </source>
</reference>
<protein>
    <submittedName>
        <fullName evidence="1">Uncharacterized protein</fullName>
    </submittedName>
</protein>
<comment type="caution">
    <text evidence="1">The sequence shown here is derived from an EMBL/GenBank/DDBJ whole genome shotgun (WGS) entry which is preliminary data.</text>
</comment>
<reference evidence="1" key="2">
    <citation type="journal article" date="2020" name="Nat. Commun.">
        <title>Large-scale genome sequencing of mycorrhizal fungi provides insights into the early evolution of symbiotic traits.</title>
        <authorList>
            <person name="Miyauchi S."/>
            <person name="Kiss E."/>
            <person name="Kuo A."/>
            <person name="Drula E."/>
            <person name="Kohler A."/>
            <person name="Sanchez-Garcia M."/>
            <person name="Morin E."/>
            <person name="Andreopoulos B."/>
            <person name="Barry K.W."/>
            <person name="Bonito G."/>
            <person name="Buee M."/>
            <person name="Carver A."/>
            <person name="Chen C."/>
            <person name="Cichocki N."/>
            <person name="Clum A."/>
            <person name="Culley D."/>
            <person name="Crous P.W."/>
            <person name="Fauchery L."/>
            <person name="Girlanda M."/>
            <person name="Hayes R.D."/>
            <person name="Keri Z."/>
            <person name="LaButti K."/>
            <person name="Lipzen A."/>
            <person name="Lombard V."/>
            <person name="Magnuson J."/>
            <person name="Maillard F."/>
            <person name="Murat C."/>
            <person name="Nolan M."/>
            <person name="Ohm R.A."/>
            <person name="Pangilinan J."/>
            <person name="Pereira M.F."/>
            <person name="Perotto S."/>
            <person name="Peter M."/>
            <person name="Pfister S."/>
            <person name="Riley R."/>
            <person name="Sitrit Y."/>
            <person name="Stielow J.B."/>
            <person name="Szollosi G."/>
            <person name="Zifcakova L."/>
            <person name="Stursova M."/>
            <person name="Spatafora J.W."/>
            <person name="Tedersoo L."/>
            <person name="Vaario L.M."/>
            <person name="Yamada A."/>
            <person name="Yan M."/>
            <person name="Wang P."/>
            <person name="Xu J."/>
            <person name="Bruns T."/>
            <person name="Baldrian P."/>
            <person name="Vilgalys R."/>
            <person name="Dunand C."/>
            <person name="Henrissat B."/>
            <person name="Grigoriev I.V."/>
            <person name="Hibbett D."/>
            <person name="Nagy L.G."/>
            <person name="Martin F.M."/>
        </authorList>
    </citation>
    <scope>NUCLEOTIDE SEQUENCE</scope>
    <source>
        <strain evidence="1">P2</strain>
    </source>
</reference>
<accession>A0ACB6ZUU3</accession>
<sequence length="579" mass="64679">MSFNIPRRGRTICAWALRLLRARPGGKANGVTCTVASLNVPRLATRRILLSITIMYSLPTVCPVKWTATQERSILRGYPNVAGPSTANLQPNAVKILYLQFLWLPESLMSLQRLHLSLRRLIPPTSPDPTLLADLESLFLTSRQCSEKYQHLIPEVLNTANPDELIDFEQSVMWFAFKNDKPPDESAFGDNEEEKEEKWKKDWLDRMERREVQIQIILHLFRLCRPISYPIAQSAGETSASPKKRKERNKPSTLSLEDKLESLMDKLAMWQLLRSIDDHGINASGSGKSEDNRDWMQIFCEEVVQETYSKLQPDMYELLRSKVFRHSLFSDDTDSGTPPPDDQKRKAKRQRTLPAASPRSREPSLSRTTSASTSMSRSRSVHPHLNSNSASALARSRSLSISLEAEAKATTSGKKRVLTREVSMSKGFKRSKSSALPDLPPEPPAPVVKEKPKPARRDQGLERTHSQVLVEDTPVKPIKQFTGNRPPPVPLNTVTRVSTNGSRASSQKSSSPLDLGEGRTFVTDTPVKSGRALRTSLQVAADLEGDEDGDDDEWMIGSPSVRRSLALALADEDARSGSP</sequence>
<evidence type="ECO:0000313" key="1">
    <source>
        <dbReference type="EMBL" id="KAF9653575.1"/>
    </source>
</evidence>
<keyword evidence="2" id="KW-1185">Reference proteome</keyword>
<dbReference type="EMBL" id="MU117963">
    <property type="protein sequence ID" value="KAF9653575.1"/>
    <property type="molecule type" value="Genomic_DNA"/>
</dbReference>
<evidence type="ECO:0000313" key="2">
    <source>
        <dbReference type="Proteomes" id="UP000886501"/>
    </source>
</evidence>
<organism evidence="1 2">
    <name type="scientific">Thelephora ganbajun</name>
    <name type="common">Ganba fungus</name>
    <dbReference type="NCBI Taxonomy" id="370292"/>
    <lineage>
        <taxon>Eukaryota</taxon>
        <taxon>Fungi</taxon>
        <taxon>Dikarya</taxon>
        <taxon>Basidiomycota</taxon>
        <taxon>Agaricomycotina</taxon>
        <taxon>Agaricomycetes</taxon>
        <taxon>Thelephorales</taxon>
        <taxon>Thelephoraceae</taxon>
        <taxon>Thelephora</taxon>
    </lineage>
</organism>
<proteinExistence type="predicted"/>
<name>A0ACB6ZUU3_THEGA</name>
<gene>
    <name evidence="1" type="ORF">BDM02DRAFT_3257668</name>
</gene>
<dbReference type="Proteomes" id="UP000886501">
    <property type="component" value="Unassembled WGS sequence"/>
</dbReference>